<dbReference type="Proteomes" id="UP001163105">
    <property type="component" value="Unassembled WGS sequence"/>
</dbReference>
<proteinExistence type="inferred from homology"/>
<keyword evidence="2" id="KW-0479">Metal-binding</keyword>
<dbReference type="PANTHER" id="PTHR33337">
    <property type="entry name" value="GFA DOMAIN-CONTAINING PROTEIN"/>
    <property type="match status" value="1"/>
</dbReference>
<dbReference type="PROSITE" id="PS51891">
    <property type="entry name" value="CENP_V_GFA"/>
    <property type="match status" value="1"/>
</dbReference>
<dbReference type="AlphaFoldDB" id="A0AB34FQE7"/>
<dbReference type="InterPro" id="IPR006913">
    <property type="entry name" value="CENP-V/GFA"/>
</dbReference>
<dbReference type="Pfam" id="PF04828">
    <property type="entry name" value="GFA"/>
    <property type="match status" value="1"/>
</dbReference>
<evidence type="ECO:0000256" key="4">
    <source>
        <dbReference type="ARBA" id="ARBA00023239"/>
    </source>
</evidence>
<dbReference type="GO" id="GO:0016846">
    <property type="term" value="F:carbon-sulfur lyase activity"/>
    <property type="evidence" value="ECO:0007669"/>
    <property type="project" value="InterPro"/>
</dbReference>
<dbReference type="GO" id="GO:0046872">
    <property type="term" value="F:metal ion binding"/>
    <property type="evidence" value="ECO:0007669"/>
    <property type="project" value="UniProtKB-KW"/>
</dbReference>
<protein>
    <submittedName>
        <fullName evidence="6">KR domain-containing protein</fullName>
    </submittedName>
</protein>
<evidence type="ECO:0000313" key="7">
    <source>
        <dbReference type="Proteomes" id="UP001163105"/>
    </source>
</evidence>
<evidence type="ECO:0000259" key="5">
    <source>
        <dbReference type="PROSITE" id="PS51891"/>
    </source>
</evidence>
<keyword evidence="3" id="KW-0862">Zinc</keyword>
<dbReference type="EMBL" id="JAQHRD010000004">
    <property type="protein sequence ID" value="KAJ6441400.1"/>
    <property type="molecule type" value="Genomic_DNA"/>
</dbReference>
<feature type="domain" description="CENP-V/GFA" evidence="5">
    <location>
        <begin position="20"/>
        <end position="156"/>
    </location>
</feature>
<gene>
    <name evidence="6" type="ORF">O9K51_04950</name>
</gene>
<reference evidence="6" key="1">
    <citation type="submission" date="2023-01" db="EMBL/GenBank/DDBJ databases">
        <title>The growth and conidiation of Purpureocillium lavendulum are regulated by nitrogen source and histone H3K14 acetylation.</title>
        <authorList>
            <person name="Tang P."/>
            <person name="Han J."/>
            <person name="Zhang C."/>
            <person name="Tang P."/>
            <person name="Qi F."/>
            <person name="Zhang K."/>
            <person name="Liang L."/>
        </authorList>
    </citation>
    <scope>NUCLEOTIDE SEQUENCE</scope>
    <source>
        <strain evidence="6">YMF1.00683</strain>
    </source>
</reference>
<dbReference type="PANTHER" id="PTHR33337:SF3">
    <property type="entry name" value="CENP-V_GFA DOMAIN-CONTAINING PROTEIN"/>
    <property type="match status" value="1"/>
</dbReference>
<accession>A0AB34FQE7</accession>
<dbReference type="InterPro" id="IPR011057">
    <property type="entry name" value="Mss4-like_sf"/>
</dbReference>
<name>A0AB34FQE7_9HYPO</name>
<evidence type="ECO:0000256" key="3">
    <source>
        <dbReference type="ARBA" id="ARBA00022833"/>
    </source>
</evidence>
<keyword evidence="7" id="KW-1185">Reference proteome</keyword>
<evidence type="ECO:0000256" key="2">
    <source>
        <dbReference type="ARBA" id="ARBA00022723"/>
    </source>
</evidence>
<evidence type="ECO:0000256" key="1">
    <source>
        <dbReference type="ARBA" id="ARBA00005495"/>
    </source>
</evidence>
<comment type="caution">
    <text evidence="6">The sequence shown here is derived from an EMBL/GenBank/DDBJ whole genome shotgun (WGS) entry which is preliminary data.</text>
</comment>
<sequence length="167" mass="17556">MASSSASAAAAATADSPPAATNPIVHCQCGAVSFRASRPEPLALYFCHCTECRRQSSSAFGASAIFPAAGMWPLPPAQADRLGMWTRTSAKGTTLECYFCKACGVRLLHRPLRADGSPKPNLTVKAGAVQGLRLDGAKHIWARSAVVDVPDDAAWESPDEDVDVKGE</sequence>
<organism evidence="6 7">
    <name type="scientific">Purpureocillium lavendulum</name>
    <dbReference type="NCBI Taxonomy" id="1247861"/>
    <lineage>
        <taxon>Eukaryota</taxon>
        <taxon>Fungi</taxon>
        <taxon>Dikarya</taxon>
        <taxon>Ascomycota</taxon>
        <taxon>Pezizomycotina</taxon>
        <taxon>Sordariomycetes</taxon>
        <taxon>Hypocreomycetidae</taxon>
        <taxon>Hypocreales</taxon>
        <taxon>Ophiocordycipitaceae</taxon>
        <taxon>Purpureocillium</taxon>
    </lineage>
</organism>
<keyword evidence="4" id="KW-0456">Lyase</keyword>
<dbReference type="SUPFAM" id="SSF51316">
    <property type="entry name" value="Mss4-like"/>
    <property type="match status" value="1"/>
</dbReference>
<dbReference type="Gene3D" id="3.90.1590.10">
    <property type="entry name" value="glutathione-dependent formaldehyde- activating enzyme (gfa)"/>
    <property type="match status" value="1"/>
</dbReference>
<comment type="similarity">
    <text evidence="1">Belongs to the Gfa family.</text>
</comment>
<evidence type="ECO:0000313" key="6">
    <source>
        <dbReference type="EMBL" id="KAJ6441400.1"/>
    </source>
</evidence>